<accession>A0A7J6KRX2</accession>
<proteinExistence type="predicted"/>
<protein>
    <submittedName>
        <fullName evidence="1">Uncharacterized protein</fullName>
    </submittedName>
</protein>
<dbReference type="AlphaFoldDB" id="A0A7J6KRX2"/>
<sequence>MAVAGHALIPSLVASYAITALEPLLRAWSPILCKLHEAFLEEMMKSRVFGGDSASDSCSDITEHNSRAGMGIIMASSECYICRQPVKLIAKLGRRALPRTTSTTSAVSRQVSDMSTDNYPAEVVGPDKLYHLRSRQMGFMEPSESTNCTHLVFNPGDVPAPQLMGTPAVAHEASQLCTVAASSPGVDDSIDLGAPHTEVRAVFVATLDPRGMPRPPPSLPTGAAETVVVGGPSLSVTGGIESRAVCESPPAMMSMPPPRASARIQKSAAAAYLSRAPAASVHLLLDLQSDP</sequence>
<name>A0A7J6KRX2_PERCH</name>
<organism evidence="1 2">
    <name type="scientific">Perkinsus chesapeaki</name>
    <name type="common">Clam parasite</name>
    <name type="synonym">Perkinsus andrewsi</name>
    <dbReference type="NCBI Taxonomy" id="330153"/>
    <lineage>
        <taxon>Eukaryota</taxon>
        <taxon>Sar</taxon>
        <taxon>Alveolata</taxon>
        <taxon>Perkinsozoa</taxon>
        <taxon>Perkinsea</taxon>
        <taxon>Perkinsida</taxon>
        <taxon>Perkinsidae</taxon>
        <taxon>Perkinsus</taxon>
    </lineage>
</organism>
<reference evidence="1 2" key="1">
    <citation type="submission" date="2020-04" db="EMBL/GenBank/DDBJ databases">
        <title>Perkinsus chesapeaki whole genome sequence.</title>
        <authorList>
            <person name="Bogema D.R."/>
        </authorList>
    </citation>
    <scope>NUCLEOTIDE SEQUENCE [LARGE SCALE GENOMIC DNA]</scope>
    <source>
        <strain evidence="1">ATCC PRA-425</strain>
    </source>
</reference>
<comment type="caution">
    <text evidence="1">The sequence shown here is derived from an EMBL/GenBank/DDBJ whole genome shotgun (WGS) entry which is preliminary data.</text>
</comment>
<feature type="non-terminal residue" evidence="1">
    <location>
        <position position="291"/>
    </location>
</feature>
<evidence type="ECO:0000313" key="1">
    <source>
        <dbReference type="EMBL" id="KAF4649604.1"/>
    </source>
</evidence>
<keyword evidence="2" id="KW-1185">Reference proteome</keyword>
<feature type="non-terminal residue" evidence="1">
    <location>
        <position position="1"/>
    </location>
</feature>
<dbReference type="Proteomes" id="UP000591131">
    <property type="component" value="Unassembled WGS sequence"/>
</dbReference>
<evidence type="ECO:0000313" key="2">
    <source>
        <dbReference type="Proteomes" id="UP000591131"/>
    </source>
</evidence>
<gene>
    <name evidence="1" type="ORF">FOL47_001910</name>
</gene>
<dbReference type="EMBL" id="JAAPAO010001482">
    <property type="protein sequence ID" value="KAF4649604.1"/>
    <property type="molecule type" value="Genomic_DNA"/>
</dbReference>